<dbReference type="EMBL" id="AEVT01000018">
    <property type="protein sequence ID" value="EGA71479.1"/>
    <property type="molecule type" value="Genomic_DNA"/>
</dbReference>
<feature type="transmembrane region" description="Helical" evidence="1">
    <location>
        <begin position="234"/>
        <end position="252"/>
    </location>
</feature>
<keyword evidence="2" id="KW-0732">Signal</keyword>
<feature type="signal peptide" evidence="2">
    <location>
        <begin position="1"/>
        <end position="19"/>
    </location>
</feature>
<dbReference type="AlphaFoldDB" id="E8M3H3"/>
<keyword evidence="1" id="KW-0812">Transmembrane</keyword>
<proteinExistence type="predicted"/>
<keyword evidence="1" id="KW-1133">Transmembrane helix</keyword>
<evidence type="ECO:0000256" key="1">
    <source>
        <dbReference type="SAM" id="Phobius"/>
    </source>
</evidence>
<evidence type="ECO:0000256" key="2">
    <source>
        <dbReference type="SAM" id="SignalP"/>
    </source>
</evidence>
<reference evidence="3 4" key="1">
    <citation type="journal article" date="2012" name="Int. J. Syst. Evol. Microbiol.">
        <title>Vibrio caribbeanicus sp. nov., isolated from the marine sponge Scleritoderma cyanea.</title>
        <authorList>
            <person name="Hoffmann M."/>
            <person name="Monday S.R."/>
            <person name="Allard M.W."/>
            <person name="Strain E.A."/>
            <person name="Whittaker P."/>
            <person name="Naum M."/>
            <person name="McCarthy P.J."/>
            <person name="Lopez J.V."/>
            <person name="Fischer M."/>
            <person name="Brown E.W."/>
        </authorList>
    </citation>
    <scope>NUCLEOTIDE SEQUENCE [LARGE SCALE GENOMIC DNA]</scope>
    <source>
        <strain evidence="4">DSMZ 21326</strain>
    </source>
</reference>
<gene>
    <name evidence="3" type="ORF">VISI1226_11871</name>
</gene>
<comment type="caution">
    <text evidence="3">The sequence shown here is derived from an EMBL/GenBank/DDBJ whole genome shotgun (WGS) entry which is preliminary data.</text>
</comment>
<feature type="chain" id="PRO_5003224652" evidence="2">
    <location>
        <begin position="20"/>
        <end position="342"/>
    </location>
</feature>
<evidence type="ECO:0000313" key="4">
    <source>
        <dbReference type="Proteomes" id="UP000006228"/>
    </source>
</evidence>
<sequence length="342" mass="38266">MSLVLKILLLTCLSSLTFAAKCSSPTTEVNPTIEQEGRGAVLSDADQLADVKKDIQKKLESSIVRELVQTSRQRVIVEELNRFDGSSKVREDLLGKAKVKIETHQDRVQKKLVELQRLKDIKTLSELHDVYSEFKRPRVNVIETSQVLTYSSAENSTRSINPTARSISMEDELEEVRSLMDFLRVCEDEYCKLPQALLETELAKYAHAQVLEQHKSNALQDVELIYLLQRIQTVIITLLVVAIVGTGLVLAYKQFLRDGNSKGGGNGNGTTTAIKIGSMIEINSQVIGLLVLGFSLYFFERYISSVYVIEVINHDSVLSPHSEKKTESHGTQDNVDDVVLVE</sequence>
<protein>
    <submittedName>
        <fullName evidence="3">Uncharacterized protein</fullName>
    </submittedName>
</protein>
<keyword evidence="1" id="KW-0472">Membrane</keyword>
<name>E8M3H3_PHOS4</name>
<dbReference type="GeneID" id="95568003"/>
<dbReference type="Proteomes" id="UP000006228">
    <property type="component" value="Unassembled WGS sequence"/>
</dbReference>
<evidence type="ECO:0000313" key="3">
    <source>
        <dbReference type="EMBL" id="EGA71479.1"/>
    </source>
</evidence>
<dbReference type="RefSeq" id="WP_008074068.1">
    <property type="nucleotide sequence ID" value="NZ_AEVT01000018.1"/>
</dbReference>
<organism evidence="3 4">
    <name type="scientific">Vibrio sinaloensis DSM 21326</name>
    <dbReference type="NCBI Taxonomy" id="945550"/>
    <lineage>
        <taxon>Bacteria</taxon>
        <taxon>Pseudomonadati</taxon>
        <taxon>Pseudomonadota</taxon>
        <taxon>Gammaproteobacteria</taxon>
        <taxon>Vibrionales</taxon>
        <taxon>Vibrionaceae</taxon>
        <taxon>Vibrio</taxon>
        <taxon>Vibrio oreintalis group</taxon>
    </lineage>
</organism>
<accession>E8M3H3</accession>